<sequence>MEEHWRSPEDLNLRRSLEEWHESWLNPRQGSGALGGDLDQGRMGVGPQTPLGQEVVRPLSSLDQKVMPGMMSAGPMEAGAWTDPWGNSGGCQLWRAEEVEVELTRSCQPNPQGQEWR</sequence>
<keyword evidence="3" id="KW-1185">Reference proteome</keyword>
<protein>
    <submittedName>
        <fullName evidence="2">Uncharacterized protein</fullName>
    </submittedName>
</protein>
<gene>
    <name evidence="2" type="ORF">CRENBAI_005609</name>
</gene>
<evidence type="ECO:0000256" key="1">
    <source>
        <dbReference type="SAM" id="MobiDB-lite"/>
    </source>
</evidence>
<name>A0AAV9S1J6_9TELE</name>
<dbReference type="Proteomes" id="UP001311232">
    <property type="component" value="Unassembled WGS sequence"/>
</dbReference>
<dbReference type="EMBL" id="JAHHUM010001003">
    <property type="protein sequence ID" value="KAK5615112.1"/>
    <property type="molecule type" value="Genomic_DNA"/>
</dbReference>
<accession>A0AAV9S1J6</accession>
<organism evidence="2 3">
    <name type="scientific">Crenichthys baileyi</name>
    <name type="common">White River springfish</name>
    <dbReference type="NCBI Taxonomy" id="28760"/>
    <lineage>
        <taxon>Eukaryota</taxon>
        <taxon>Metazoa</taxon>
        <taxon>Chordata</taxon>
        <taxon>Craniata</taxon>
        <taxon>Vertebrata</taxon>
        <taxon>Euteleostomi</taxon>
        <taxon>Actinopterygii</taxon>
        <taxon>Neopterygii</taxon>
        <taxon>Teleostei</taxon>
        <taxon>Neoteleostei</taxon>
        <taxon>Acanthomorphata</taxon>
        <taxon>Ovalentaria</taxon>
        <taxon>Atherinomorphae</taxon>
        <taxon>Cyprinodontiformes</taxon>
        <taxon>Goodeidae</taxon>
        <taxon>Crenichthys</taxon>
    </lineage>
</organism>
<evidence type="ECO:0000313" key="3">
    <source>
        <dbReference type="Proteomes" id="UP001311232"/>
    </source>
</evidence>
<dbReference type="AlphaFoldDB" id="A0AAV9S1J6"/>
<reference evidence="2 3" key="1">
    <citation type="submission" date="2021-06" db="EMBL/GenBank/DDBJ databases">
        <authorList>
            <person name="Palmer J.M."/>
        </authorList>
    </citation>
    <scope>NUCLEOTIDE SEQUENCE [LARGE SCALE GENOMIC DNA]</scope>
    <source>
        <strain evidence="2 3">MEX-2019</strain>
        <tissue evidence="2">Muscle</tissue>
    </source>
</reference>
<feature type="region of interest" description="Disordered" evidence="1">
    <location>
        <begin position="24"/>
        <end position="53"/>
    </location>
</feature>
<evidence type="ECO:0000313" key="2">
    <source>
        <dbReference type="EMBL" id="KAK5615112.1"/>
    </source>
</evidence>
<comment type="caution">
    <text evidence="2">The sequence shown here is derived from an EMBL/GenBank/DDBJ whole genome shotgun (WGS) entry which is preliminary data.</text>
</comment>
<proteinExistence type="predicted"/>